<comment type="caution">
    <text evidence="2">The sequence shown here is derived from an EMBL/GenBank/DDBJ whole genome shotgun (WGS) entry which is preliminary data.</text>
</comment>
<evidence type="ECO:0000256" key="1">
    <source>
        <dbReference type="SAM" id="Phobius"/>
    </source>
</evidence>
<protein>
    <recommendedName>
        <fullName evidence="4">Heme exporter protein D</fullName>
    </recommendedName>
</protein>
<dbReference type="RefSeq" id="WP_316667060.1">
    <property type="nucleotide sequence ID" value="NZ_CATZBU010000009.1"/>
</dbReference>
<keyword evidence="1" id="KW-0812">Transmembrane</keyword>
<gene>
    <name evidence="2" type="ORF">LMG19083_03490</name>
</gene>
<dbReference type="Proteomes" id="UP001189813">
    <property type="component" value="Unassembled WGS sequence"/>
</dbReference>
<keyword evidence="1" id="KW-0472">Membrane</keyword>
<reference evidence="2 3" key="1">
    <citation type="submission" date="2023-07" db="EMBL/GenBank/DDBJ databases">
        <authorList>
            <person name="Peeters C."/>
        </authorList>
    </citation>
    <scope>NUCLEOTIDE SEQUENCE [LARGE SCALE GENOMIC DNA]</scope>
    <source>
        <strain evidence="2 3">LMG 19083</strain>
    </source>
</reference>
<organism evidence="2 3">
    <name type="scientific">Ralstonia psammae</name>
    <dbReference type="NCBI Taxonomy" id="3058598"/>
    <lineage>
        <taxon>Bacteria</taxon>
        <taxon>Pseudomonadati</taxon>
        <taxon>Pseudomonadota</taxon>
        <taxon>Betaproteobacteria</taxon>
        <taxon>Burkholderiales</taxon>
        <taxon>Burkholderiaceae</taxon>
        <taxon>Ralstonia</taxon>
    </lineage>
</organism>
<evidence type="ECO:0008006" key="4">
    <source>
        <dbReference type="Google" id="ProtNLM"/>
    </source>
</evidence>
<evidence type="ECO:0000313" key="3">
    <source>
        <dbReference type="Proteomes" id="UP001189813"/>
    </source>
</evidence>
<feature type="transmembrane region" description="Helical" evidence="1">
    <location>
        <begin position="12"/>
        <end position="31"/>
    </location>
</feature>
<evidence type="ECO:0000313" key="2">
    <source>
        <dbReference type="EMBL" id="CAJ0800782.1"/>
    </source>
</evidence>
<accession>A0ABM9JQI2</accession>
<proteinExistence type="predicted"/>
<name>A0ABM9JQI2_9RALS</name>
<sequence length="50" mass="5375">MSQFSANHIDYIAGAFAVAAICLAAELLLLARRWRAANRAHHSPPDGGDQ</sequence>
<keyword evidence="3" id="KW-1185">Reference proteome</keyword>
<dbReference type="EMBL" id="CATZBU010000009">
    <property type="protein sequence ID" value="CAJ0800782.1"/>
    <property type="molecule type" value="Genomic_DNA"/>
</dbReference>
<keyword evidence="1" id="KW-1133">Transmembrane helix</keyword>